<evidence type="ECO:0008006" key="3">
    <source>
        <dbReference type="Google" id="ProtNLM"/>
    </source>
</evidence>
<dbReference type="RefSeq" id="WP_215822267.1">
    <property type="nucleotide sequence ID" value="NZ_JAGSOY010000130.1"/>
</dbReference>
<evidence type="ECO:0000313" key="1">
    <source>
        <dbReference type="EMBL" id="MBU2713991.1"/>
    </source>
</evidence>
<evidence type="ECO:0000313" key="2">
    <source>
        <dbReference type="Proteomes" id="UP000690515"/>
    </source>
</evidence>
<protein>
    <recommendedName>
        <fullName evidence="3">MafI family immunity protein</fullName>
    </recommendedName>
</protein>
<organism evidence="1 2">
    <name type="scientific">Zooshikella harenae</name>
    <dbReference type="NCBI Taxonomy" id="2827238"/>
    <lineage>
        <taxon>Bacteria</taxon>
        <taxon>Pseudomonadati</taxon>
        <taxon>Pseudomonadota</taxon>
        <taxon>Gammaproteobacteria</taxon>
        <taxon>Oceanospirillales</taxon>
        <taxon>Zooshikellaceae</taxon>
        <taxon>Zooshikella</taxon>
    </lineage>
</organism>
<keyword evidence="2" id="KW-1185">Reference proteome</keyword>
<comment type="caution">
    <text evidence="1">The sequence shown here is derived from an EMBL/GenBank/DDBJ whole genome shotgun (WGS) entry which is preliminary data.</text>
</comment>
<sequence>MDKEKLKSYLKSLSEDELNAILDQRDEQNFDAAWCQVYEVVDEVEVDFDGESIFRELSEAVSQHEIVSYILDDLLLLEKSDAMGISPPFVEYLKSCYDSGKVPHKWKG</sequence>
<gene>
    <name evidence="1" type="ORF">KCG35_23325</name>
</gene>
<accession>A0ABS5ZIU2</accession>
<dbReference type="EMBL" id="JAGSOY010000130">
    <property type="protein sequence ID" value="MBU2713991.1"/>
    <property type="molecule type" value="Genomic_DNA"/>
</dbReference>
<name>A0ABS5ZIU2_9GAMM</name>
<dbReference type="Proteomes" id="UP000690515">
    <property type="component" value="Unassembled WGS sequence"/>
</dbReference>
<reference evidence="1 2" key="1">
    <citation type="submission" date="2021-04" db="EMBL/GenBank/DDBJ databases">
        <authorList>
            <person name="Pira H."/>
            <person name="Risdian C."/>
            <person name="Wink J."/>
        </authorList>
    </citation>
    <scope>NUCLEOTIDE SEQUENCE [LARGE SCALE GENOMIC DNA]</scope>
    <source>
        <strain evidence="1 2">WH53</strain>
    </source>
</reference>
<proteinExistence type="predicted"/>